<protein>
    <submittedName>
        <fullName evidence="2">Uncharacterized protein</fullName>
    </submittedName>
</protein>
<accession>A0A132MM03</accession>
<dbReference type="PATRIC" id="fig|1469144.10.peg.547"/>
<comment type="caution">
    <text evidence="2">The sequence shown here is derived from an EMBL/GenBank/DDBJ whole genome shotgun (WGS) entry which is preliminary data.</text>
</comment>
<dbReference type="OrthoDB" id="3482507at2"/>
<dbReference type="Proteomes" id="UP000070188">
    <property type="component" value="Unassembled WGS sequence"/>
</dbReference>
<name>A0A132MM03_9ACTN</name>
<dbReference type="STRING" id="1469144.LI90_452"/>
<gene>
    <name evidence="2" type="ORF">LI90_452</name>
</gene>
<feature type="compositionally biased region" description="Pro residues" evidence="1">
    <location>
        <begin position="204"/>
        <end position="214"/>
    </location>
</feature>
<reference evidence="3" key="1">
    <citation type="submission" date="2015-04" db="EMBL/GenBank/DDBJ databases">
        <title>Physiological reanalysis, assessment of diazotrophy, and genome sequences of multiple isolates of Streptomyces thermoautotrophicus.</title>
        <authorList>
            <person name="MacKellar D.C."/>
            <person name="Lieber L."/>
            <person name="Norman J."/>
            <person name="Bolger A."/>
            <person name="Tobin C."/>
            <person name="Murray J.W."/>
            <person name="Chang R."/>
            <person name="Ford T."/>
            <person name="Nguyen P.Q."/>
            <person name="Woodward J."/>
            <person name="Permingeat H."/>
            <person name="Joshi N.S."/>
            <person name="Silver P.A."/>
            <person name="Usadel B."/>
            <person name="Rutherford A.W."/>
            <person name="Friesen M."/>
            <person name="Prell J."/>
        </authorList>
    </citation>
    <scope>NUCLEOTIDE SEQUENCE [LARGE SCALE GENOMIC DNA]</scope>
    <source>
        <strain evidence="3">H1</strain>
    </source>
</reference>
<keyword evidence="3" id="KW-1185">Reference proteome</keyword>
<evidence type="ECO:0000313" key="3">
    <source>
        <dbReference type="Proteomes" id="UP000070188"/>
    </source>
</evidence>
<dbReference type="AlphaFoldDB" id="A0A132MM03"/>
<sequence length="278" mass="30739">MSDVPESRLVVALDVERYTGRPGDAQDEVRRALDRILPDAFEEARLDWERDVVQREPTGDGDLLVLERRCLGRLDQFVSCLDRALRRYSNGGHQPLRMRMAVHQGPLHEGTGVGPGKNGACRIVEEDLLRQALRRYDSATLVVAVSDPVFQEAIRPGYVYGWDPEWFAPAETDVKGYRERIWVHVPGRHEPPDLSLEPAGSDPRPGPEPRPTPSAPAASVTSQYQVKGSNVAVGSLVYGGMRHTEHSGQGDIVHGHKGDVVHGRKGDDVYGDKRVYGG</sequence>
<feature type="region of interest" description="Disordered" evidence="1">
    <location>
        <begin position="187"/>
        <end position="223"/>
    </location>
</feature>
<evidence type="ECO:0000256" key="1">
    <source>
        <dbReference type="SAM" id="MobiDB-lite"/>
    </source>
</evidence>
<evidence type="ECO:0000313" key="2">
    <source>
        <dbReference type="EMBL" id="KWW98823.1"/>
    </source>
</evidence>
<feature type="region of interest" description="Disordered" evidence="1">
    <location>
        <begin position="246"/>
        <end position="278"/>
    </location>
</feature>
<proteinExistence type="predicted"/>
<dbReference type="EMBL" id="LAXD01000001">
    <property type="protein sequence ID" value="KWW98823.1"/>
    <property type="molecule type" value="Genomic_DNA"/>
</dbReference>
<organism evidence="2 3">
    <name type="scientific">Carbonactinospora thermoautotrophica</name>
    <dbReference type="NCBI Taxonomy" id="1469144"/>
    <lineage>
        <taxon>Bacteria</taxon>
        <taxon>Bacillati</taxon>
        <taxon>Actinomycetota</taxon>
        <taxon>Actinomycetes</taxon>
        <taxon>Kitasatosporales</taxon>
        <taxon>Carbonactinosporaceae</taxon>
        <taxon>Carbonactinospora</taxon>
    </lineage>
</organism>
<dbReference type="RefSeq" id="WP_066883731.1">
    <property type="nucleotide sequence ID" value="NZ_LAXD01000001.1"/>
</dbReference>